<dbReference type="EMBL" id="MCFJ01000006">
    <property type="protein sequence ID" value="ORY65418.1"/>
    <property type="molecule type" value="Genomic_DNA"/>
</dbReference>
<evidence type="ECO:0000256" key="1">
    <source>
        <dbReference type="SAM" id="MobiDB-lite"/>
    </source>
</evidence>
<gene>
    <name evidence="3" type="ORF">BCR38DRAFT_484842</name>
</gene>
<evidence type="ECO:0000313" key="3">
    <source>
        <dbReference type="EMBL" id="ORY65418.1"/>
    </source>
</evidence>
<dbReference type="GeneID" id="63780009"/>
<feature type="chain" id="PRO_5012756555" description="GPI anchored protein" evidence="2">
    <location>
        <begin position="16"/>
        <end position="138"/>
    </location>
</feature>
<evidence type="ECO:0000256" key="2">
    <source>
        <dbReference type="SAM" id="SignalP"/>
    </source>
</evidence>
<feature type="signal peptide" evidence="2">
    <location>
        <begin position="1"/>
        <end position="15"/>
    </location>
</feature>
<dbReference type="RefSeq" id="XP_040716570.1">
    <property type="nucleotide sequence ID" value="XM_040863797.1"/>
</dbReference>
<accession>A0A1Y2E1J2</accession>
<dbReference type="InParanoid" id="A0A1Y2E1J2"/>
<keyword evidence="2" id="KW-0732">Signal</keyword>
<keyword evidence="4" id="KW-1185">Reference proteome</keyword>
<dbReference type="Proteomes" id="UP000193689">
    <property type="component" value="Unassembled WGS sequence"/>
</dbReference>
<proteinExistence type="predicted"/>
<organism evidence="3 4">
    <name type="scientific">Pseudomassariella vexata</name>
    <dbReference type="NCBI Taxonomy" id="1141098"/>
    <lineage>
        <taxon>Eukaryota</taxon>
        <taxon>Fungi</taxon>
        <taxon>Dikarya</taxon>
        <taxon>Ascomycota</taxon>
        <taxon>Pezizomycotina</taxon>
        <taxon>Sordariomycetes</taxon>
        <taxon>Xylariomycetidae</taxon>
        <taxon>Amphisphaeriales</taxon>
        <taxon>Pseudomassariaceae</taxon>
        <taxon>Pseudomassariella</taxon>
    </lineage>
</organism>
<feature type="compositionally biased region" description="Low complexity" evidence="1">
    <location>
        <begin position="86"/>
        <end position="100"/>
    </location>
</feature>
<feature type="compositionally biased region" description="Low complexity" evidence="1">
    <location>
        <begin position="63"/>
        <end position="79"/>
    </location>
</feature>
<feature type="region of interest" description="Disordered" evidence="1">
    <location>
        <begin position="62"/>
        <end position="111"/>
    </location>
</feature>
<dbReference type="AlphaFoldDB" id="A0A1Y2E1J2"/>
<evidence type="ECO:0008006" key="5">
    <source>
        <dbReference type="Google" id="ProtNLM"/>
    </source>
</evidence>
<name>A0A1Y2E1J2_9PEZI</name>
<protein>
    <recommendedName>
        <fullName evidence="5">GPI anchored protein</fullName>
    </recommendedName>
</protein>
<reference evidence="3 4" key="1">
    <citation type="submission" date="2016-07" db="EMBL/GenBank/DDBJ databases">
        <title>Pervasive Adenine N6-methylation of Active Genes in Fungi.</title>
        <authorList>
            <consortium name="DOE Joint Genome Institute"/>
            <person name="Mondo S.J."/>
            <person name="Dannebaum R.O."/>
            <person name="Kuo R.C."/>
            <person name="Labutti K."/>
            <person name="Haridas S."/>
            <person name="Kuo A."/>
            <person name="Salamov A."/>
            <person name="Ahrendt S.R."/>
            <person name="Lipzen A."/>
            <person name="Sullivan W."/>
            <person name="Andreopoulos W.B."/>
            <person name="Clum A."/>
            <person name="Lindquist E."/>
            <person name="Daum C."/>
            <person name="Ramamoorthy G.K."/>
            <person name="Gryganskyi A."/>
            <person name="Culley D."/>
            <person name="Magnuson J.K."/>
            <person name="James T.Y."/>
            <person name="O'Malley M.A."/>
            <person name="Stajich J.E."/>
            <person name="Spatafora J.W."/>
            <person name="Visel A."/>
            <person name="Grigoriev I.V."/>
        </authorList>
    </citation>
    <scope>NUCLEOTIDE SEQUENCE [LARGE SCALE GENOMIC DNA]</scope>
    <source>
        <strain evidence="3 4">CBS 129021</strain>
    </source>
</reference>
<comment type="caution">
    <text evidence="3">The sequence shown here is derived from an EMBL/GenBank/DDBJ whole genome shotgun (WGS) entry which is preliminary data.</text>
</comment>
<evidence type="ECO:0000313" key="4">
    <source>
        <dbReference type="Proteomes" id="UP000193689"/>
    </source>
</evidence>
<sequence>MKSFTPLIFAAVAMAQTTTIGVTGSASLTTSSFSSTSSFATLSNCVIDAGSQGTFTLPTGQCTVTSSTDSSSSTSTTSTLNDVPPTTQITGQATTTQADGTAGGASDPQATSPVEAGAAALGVNGLLALAGVAIVYAL</sequence>